<comment type="similarity">
    <text evidence="1">Belongs to the UPF0065 (bug) family.</text>
</comment>
<dbReference type="AlphaFoldDB" id="A0A4Q7NDE9"/>
<dbReference type="PIRSF" id="PIRSF017082">
    <property type="entry name" value="YflP"/>
    <property type="match status" value="1"/>
</dbReference>
<comment type="caution">
    <text evidence="3">The sequence shown here is derived from an EMBL/GenBank/DDBJ whole genome shotgun (WGS) entry which is preliminary data.</text>
</comment>
<dbReference type="PANTHER" id="PTHR42928">
    <property type="entry name" value="TRICARBOXYLATE-BINDING PROTEIN"/>
    <property type="match status" value="1"/>
</dbReference>
<evidence type="ECO:0000313" key="3">
    <source>
        <dbReference type="EMBL" id="RZS80983.1"/>
    </source>
</evidence>
<gene>
    <name evidence="3" type="ORF">EV675_3596</name>
</gene>
<feature type="chain" id="PRO_5020445866" evidence="2">
    <location>
        <begin position="22"/>
        <end position="321"/>
    </location>
</feature>
<dbReference type="SUPFAM" id="SSF53850">
    <property type="entry name" value="Periplasmic binding protein-like II"/>
    <property type="match status" value="1"/>
</dbReference>
<organism evidence="3 4">
    <name type="scientific">Pigmentiphaga kullae</name>
    <dbReference type="NCBI Taxonomy" id="151784"/>
    <lineage>
        <taxon>Bacteria</taxon>
        <taxon>Pseudomonadati</taxon>
        <taxon>Pseudomonadota</taxon>
        <taxon>Betaproteobacteria</taxon>
        <taxon>Burkholderiales</taxon>
        <taxon>Alcaligenaceae</taxon>
        <taxon>Pigmentiphaga</taxon>
    </lineage>
</organism>
<dbReference type="Pfam" id="PF03401">
    <property type="entry name" value="TctC"/>
    <property type="match status" value="1"/>
</dbReference>
<sequence length="321" mass="33521">MRYLAYPLLAACALACSTAVAAGDYPSRPIRIVVDFPAGGTIDSLARIVGQQLGDRWGQPVVVENRPGAGGNIGAQEVYAAAPDGYTLLATPPGPLSINEYLYKDLTFKPAAFVSVGLLAGSPNTITVRSGLPVKSVRELIAYAKANPGKLTYGSQGNGSTSHLTGQLFATMSDASLVHVPYKGEGPALTDLMAGRIDLFFGNISAVLKLRDTGKVRIMAVADETRTAIAPDIPSAAEAGFPAFASSAWFALMAPPGTPARIVGKLNEALTAILADEGVKQRFLALGAEARPATPAQTQAFIDAERGRWKHVIVEAGVTMD</sequence>
<keyword evidence="3" id="KW-0675">Receptor</keyword>
<protein>
    <submittedName>
        <fullName evidence="3">Tripartite-type tricarboxylate transporter receptor subunit TctC</fullName>
    </submittedName>
</protein>
<dbReference type="Gene3D" id="3.40.190.150">
    <property type="entry name" value="Bordetella uptake gene, domain 1"/>
    <property type="match status" value="1"/>
</dbReference>
<proteinExistence type="inferred from homology"/>
<accession>A0A4Q7NDE9</accession>
<dbReference type="EMBL" id="SGXC01000002">
    <property type="protein sequence ID" value="RZS80983.1"/>
    <property type="molecule type" value="Genomic_DNA"/>
</dbReference>
<dbReference type="Gene3D" id="3.40.190.10">
    <property type="entry name" value="Periplasmic binding protein-like II"/>
    <property type="match status" value="1"/>
</dbReference>
<dbReference type="InterPro" id="IPR005064">
    <property type="entry name" value="BUG"/>
</dbReference>
<evidence type="ECO:0000313" key="4">
    <source>
        <dbReference type="Proteomes" id="UP000292445"/>
    </source>
</evidence>
<dbReference type="CDD" id="cd07012">
    <property type="entry name" value="PBP2_Bug_TTT"/>
    <property type="match status" value="1"/>
</dbReference>
<keyword evidence="4" id="KW-1185">Reference proteome</keyword>
<dbReference type="RefSeq" id="WP_130358578.1">
    <property type="nucleotide sequence ID" value="NZ_SGXC01000002.1"/>
</dbReference>
<name>A0A4Q7NDE9_9BURK</name>
<dbReference type="Proteomes" id="UP000292445">
    <property type="component" value="Unassembled WGS sequence"/>
</dbReference>
<reference evidence="3 4" key="1">
    <citation type="submission" date="2019-02" db="EMBL/GenBank/DDBJ databases">
        <title>Genomic Encyclopedia of Type Strains, Phase IV (KMG-IV): sequencing the most valuable type-strain genomes for metagenomic binning, comparative biology and taxonomic classification.</title>
        <authorList>
            <person name="Goeker M."/>
        </authorList>
    </citation>
    <scope>NUCLEOTIDE SEQUENCE [LARGE SCALE GENOMIC DNA]</scope>
    <source>
        <strain evidence="3 4">K24</strain>
    </source>
</reference>
<evidence type="ECO:0000256" key="2">
    <source>
        <dbReference type="SAM" id="SignalP"/>
    </source>
</evidence>
<dbReference type="OrthoDB" id="8678477at2"/>
<dbReference type="PANTHER" id="PTHR42928:SF5">
    <property type="entry name" value="BLR1237 PROTEIN"/>
    <property type="match status" value="1"/>
</dbReference>
<dbReference type="InterPro" id="IPR042100">
    <property type="entry name" value="Bug_dom1"/>
</dbReference>
<evidence type="ECO:0000256" key="1">
    <source>
        <dbReference type="ARBA" id="ARBA00006987"/>
    </source>
</evidence>
<feature type="signal peptide" evidence="2">
    <location>
        <begin position="1"/>
        <end position="21"/>
    </location>
</feature>
<keyword evidence="2" id="KW-0732">Signal</keyword>